<protein>
    <submittedName>
        <fullName evidence="1">Uncharacterized protein</fullName>
    </submittedName>
</protein>
<comment type="caution">
    <text evidence="1">The sequence shown here is derived from an EMBL/GenBank/DDBJ whole genome shotgun (WGS) entry which is preliminary data.</text>
</comment>
<name>A0A3N1HFR7_9PSEU</name>
<dbReference type="AlphaFoldDB" id="A0A3N1HFR7"/>
<dbReference type="RefSeq" id="WP_123746459.1">
    <property type="nucleotide sequence ID" value="NZ_RJKM01000001.1"/>
</dbReference>
<gene>
    <name evidence="1" type="ORF">EDD40_6749</name>
</gene>
<organism evidence="1 2">
    <name type="scientific">Saccharothrix texasensis</name>
    <dbReference type="NCBI Taxonomy" id="103734"/>
    <lineage>
        <taxon>Bacteria</taxon>
        <taxon>Bacillati</taxon>
        <taxon>Actinomycetota</taxon>
        <taxon>Actinomycetes</taxon>
        <taxon>Pseudonocardiales</taxon>
        <taxon>Pseudonocardiaceae</taxon>
        <taxon>Saccharothrix</taxon>
    </lineage>
</organism>
<reference evidence="1 2" key="1">
    <citation type="submission" date="2018-11" db="EMBL/GenBank/DDBJ databases">
        <title>Sequencing the genomes of 1000 actinobacteria strains.</title>
        <authorList>
            <person name="Klenk H.-P."/>
        </authorList>
    </citation>
    <scope>NUCLEOTIDE SEQUENCE [LARGE SCALE GENOMIC DNA]</scope>
    <source>
        <strain evidence="1 2">DSM 44231</strain>
    </source>
</reference>
<dbReference type="OrthoDB" id="3831424at2"/>
<sequence length="389" mass="42751">MDIALLAGLVLAAAAVVAATAVIAPTRRAGRVAQVEHRIAEFKSRFHQVKQRQTELSTATLARDPARRPHDVPLLTKAEWIFPTPIPLSEVGVGFEPGHPRSGPSPTALIEGIDLSGAVTYSDAIVRIAGMDHFTNGLIYRPVGVDVEEGSLFLRFREARYFDYLDTSEVLAYKDVEAGGVSRYRNELADPFDLLNRVASLGVLTLTVVKDDRGVRFLMHKRSARVVLAADFFHVVPAGEFTPSDVSLTAVRDDLDLWRNICREYAEELLGVADAQGDGGHRIDYADAEPYRSLHRARESGRLSVHVLGLGLDPLSLKPELLTVAVFDGETFRGIFGDRMVGNYEGTVVQDEPFDAETVQGYVDLPNVRGGAKACLRLSWRNREFLGLT</sequence>
<evidence type="ECO:0000313" key="1">
    <source>
        <dbReference type="EMBL" id="ROP41320.1"/>
    </source>
</evidence>
<keyword evidence="2" id="KW-1185">Reference proteome</keyword>
<dbReference type="Proteomes" id="UP000268727">
    <property type="component" value="Unassembled WGS sequence"/>
</dbReference>
<evidence type="ECO:0000313" key="2">
    <source>
        <dbReference type="Proteomes" id="UP000268727"/>
    </source>
</evidence>
<proteinExistence type="predicted"/>
<dbReference type="EMBL" id="RJKM01000001">
    <property type="protein sequence ID" value="ROP41320.1"/>
    <property type="molecule type" value="Genomic_DNA"/>
</dbReference>
<accession>A0A3N1HFR7</accession>